<dbReference type="GO" id="GO:0051607">
    <property type="term" value="P:defense response to virus"/>
    <property type="evidence" value="ECO:0007669"/>
    <property type="project" value="UniProtKB-KW"/>
</dbReference>
<comment type="caution">
    <text evidence="9">The sequence shown here is derived from an EMBL/GenBank/DDBJ whole genome shotgun (WGS) entry which is preliminary data.</text>
</comment>
<dbReference type="PANTHER" id="PTHR38007">
    <property type="entry name" value="CRISPR SYSTEM CMS PROTEIN CSM5"/>
    <property type="match status" value="1"/>
</dbReference>
<keyword evidence="4" id="KW-0694">RNA-binding</keyword>
<evidence type="ECO:0000313" key="9">
    <source>
        <dbReference type="EMBL" id="HGZ78496.1"/>
    </source>
</evidence>
<protein>
    <recommendedName>
        <fullName evidence="3">CRISPR system Cms protein Csm5</fullName>
    </recommendedName>
    <alternativeName>
        <fullName evidence="6">CRISPR type III A-associated protein Csm5</fullName>
    </alternativeName>
</protein>
<keyword evidence="7" id="KW-0175">Coiled coil</keyword>
<dbReference type="AlphaFoldDB" id="A0A832ID78"/>
<organism evidence="9">
    <name type="scientific">Pseudothermotoga hypogea</name>
    <dbReference type="NCBI Taxonomy" id="57487"/>
    <lineage>
        <taxon>Bacteria</taxon>
        <taxon>Thermotogati</taxon>
        <taxon>Thermotogota</taxon>
        <taxon>Thermotogae</taxon>
        <taxon>Thermotogales</taxon>
        <taxon>Thermotogaceae</taxon>
        <taxon>Pseudothermotoga</taxon>
    </lineage>
</organism>
<proteinExistence type="inferred from homology"/>
<reference evidence="9" key="1">
    <citation type="journal article" date="2020" name="mSystems">
        <title>Genome- and Community-Level Interaction Insights into Carbon Utilization and Element Cycling Functions of Hydrothermarchaeota in Hydrothermal Sediment.</title>
        <authorList>
            <person name="Zhou Z."/>
            <person name="Liu Y."/>
            <person name="Xu W."/>
            <person name="Pan J."/>
            <person name="Luo Z.H."/>
            <person name="Li M."/>
        </authorList>
    </citation>
    <scope>NUCLEOTIDE SEQUENCE [LARGE SCALE GENOMIC DNA]</scope>
    <source>
        <strain evidence="9">SpSt-86</strain>
    </source>
</reference>
<keyword evidence="5" id="KW-0051">Antiviral defense</keyword>
<sequence length="379" mass="44036">MSFSSVIELTPISPVFIGCDEKIERFETVVEGNTVYVLDFEKLLSDEHFVELFVERRKDILDVRTKDSAIKDILKSLNLKLSDVSLVSFPALRKPNGEVVNLQMRRFVRTAGRHYVPGSSIKGAFRTALIKSNENLMRSFENELNEFLRRSEPGQERAQGRQRQDPNFEGKIFGTPQESLFRLIRFSDSEFIDRKFIGFRLVYSMSLANKRTKIPTMLELWLPSRENSNKVRALYQVKLDGFERNVNNVANLLDMLRSKERLIETMKKANRKIINLELERLKNAVKTEYTQRLSAFYNELQRMNEQIKDGFLLRLGAGGGFYSKTIFIRLLNDREKQFLSKFYKRVNPNVFPASIVVSQVQVDHLSSVPLGWIKVRFVS</sequence>
<dbReference type="GO" id="GO:0003723">
    <property type="term" value="F:RNA binding"/>
    <property type="evidence" value="ECO:0007669"/>
    <property type="project" value="UniProtKB-KW"/>
</dbReference>
<accession>A0A832ID78</accession>
<evidence type="ECO:0000256" key="4">
    <source>
        <dbReference type="ARBA" id="ARBA00022884"/>
    </source>
</evidence>
<evidence type="ECO:0000256" key="7">
    <source>
        <dbReference type="SAM" id="Coils"/>
    </source>
</evidence>
<evidence type="ECO:0000256" key="2">
    <source>
        <dbReference type="ARBA" id="ARBA00006680"/>
    </source>
</evidence>
<dbReference type="NCBIfam" id="TIGR01899">
    <property type="entry name" value="cas_TM1807_csm5"/>
    <property type="match status" value="1"/>
</dbReference>
<evidence type="ECO:0000259" key="8">
    <source>
        <dbReference type="Pfam" id="PF03787"/>
    </source>
</evidence>
<dbReference type="PANTHER" id="PTHR38007:SF1">
    <property type="entry name" value="CRISPR SYSTEM CMS PROTEIN CSM5"/>
    <property type="match status" value="1"/>
</dbReference>
<dbReference type="InterPro" id="IPR010173">
    <property type="entry name" value="CRISPR-assoc_Csm5"/>
</dbReference>
<evidence type="ECO:0000256" key="6">
    <source>
        <dbReference type="ARBA" id="ARBA00031720"/>
    </source>
</evidence>
<dbReference type="EMBL" id="DTKQ01000007">
    <property type="protein sequence ID" value="HGZ78496.1"/>
    <property type="molecule type" value="Genomic_DNA"/>
</dbReference>
<comment type="function">
    <text evidence="1">This subunit might be involved in maturation of a crRNA intermediate to its mature form.</text>
</comment>
<comment type="similarity">
    <text evidence="2">Belongs to the CRISPR-associated Csm5 family.</text>
</comment>
<evidence type="ECO:0000256" key="1">
    <source>
        <dbReference type="ARBA" id="ARBA00003088"/>
    </source>
</evidence>
<evidence type="ECO:0000256" key="5">
    <source>
        <dbReference type="ARBA" id="ARBA00023118"/>
    </source>
</evidence>
<evidence type="ECO:0000256" key="3">
    <source>
        <dbReference type="ARBA" id="ARBA00016113"/>
    </source>
</evidence>
<feature type="coiled-coil region" evidence="7">
    <location>
        <begin position="239"/>
        <end position="306"/>
    </location>
</feature>
<dbReference type="InterPro" id="IPR005537">
    <property type="entry name" value="RAMP_III_fam"/>
</dbReference>
<name>A0A832ID78_9THEM</name>
<gene>
    <name evidence="9" type="primary">csm5</name>
    <name evidence="9" type="ORF">ENW55_00740</name>
</gene>
<dbReference type="Pfam" id="PF03787">
    <property type="entry name" value="RAMPs"/>
    <property type="match status" value="1"/>
</dbReference>
<feature type="domain" description="CRISPR type III-associated protein" evidence="8">
    <location>
        <begin position="9"/>
        <end position="321"/>
    </location>
</feature>